<name>A0A3A8JLN7_9BACT</name>
<evidence type="ECO:0000313" key="1">
    <source>
        <dbReference type="EMBL" id="RKG92680.1"/>
    </source>
</evidence>
<protein>
    <submittedName>
        <fullName evidence="1">Uncharacterized protein</fullName>
    </submittedName>
</protein>
<dbReference type="EMBL" id="RAVZ01000021">
    <property type="protein sequence ID" value="RKG92680.1"/>
    <property type="molecule type" value="Genomic_DNA"/>
</dbReference>
<reference evidence="2" key="1">
    <citation type="submission" date="2018-09" db="EMBL/GenBank/DDBJ databases">
        <authorList>
            <person name="Livingstone P.G."/>
            <person name="Whitworth D.E."/>
        </authorList>
    </citation>
    <scope>NUCLEOTIDE SEQUENCE [LARGE SCALE GENOMIC DNA]</scope>
    <source>
        <strain evidence="2">CA054A</strain>
    </source>
</reference>
<organism evidence="1 2">
    <name type="scientific">Corallococcus terminator</name>
    <dbReference type="NCBI Taxonomy" id="2316733"/>
    <lineage>
        <taxon>Bacteria</taxon>
        <taxon>Pseudomonadati</taxon>
        <taxon>Myxococcota</taxon>
        <taxon>Myxococcia</taxon>
        <taxon>Myxococcales</taxon>
        <taxon>Cystobacterineae</taxon>
        <taxon>Myxococcaceae</taxon>
        <taxon>Corallococcus</taxon>
    </lineage>
</organism>
<accession>A0A3A8JLN7</accession>
<dbReference type="RefSeq" id="WP_120539503.1">
    <property type="nucleotide sequence ID" value="NZ_RAVZ01000021.1"/>
</dbReference>
<comment type="caution">
    <text evidence="1">The sequence shown here is derived from an EMBL/GenBank/DDBJ whole genome shotgun (WGS) entry which is preliminary data.</text>
</comment>
<proteinExistence type="predicted"/>
<gene>
    <name evidence="1" type="ORF">D7V88_05300</name>
</gene>
<dbReference type="Proteomes" id="UP000268094">
    <property type="component" value="Unassembled WGS sequence"/>
</dbReference>
<dbReference type="OrthoDB" id="5515905at2"/>
<dbReference type="AlphaFoldDB" id="A0A3A8JLN7"/>
<sequence>MRIDLLSLCQRSEEALPWLLSRLDLTGSRQETLQGFEEVSLHFHTLAAGALLVEGNPSRFREELHNAASHWLRFLKHQRARQWAAPAVSRNKPLLGAILASHWELAHPLAETSPDHWQEKEEYEDDACWALLLQQLVLTRGGRSPRLDTLLARLGALGGELNEHRQSWVRGLVGREGLALNDAFAALCVLHQEDIQRQVQAVTASEPKLAPYRFLWFEGLALLRIWERTGLPGPCEAHPYCPPMARLPLETQASKSPAAEAHDAER</sequence>
<evidence type="ECO:0000313" key="2">
    <source>
        <dbReference type="Proteomes" id="UP000268094"/>
    </source>
</evidence>
<keyword evidence="2" id="KW-1185">Reference proteome</keyword>